<sequence length="71" mass="8398">MRRWRERSWMCVNESVACERGECVHEWARECGKRANAGECVRMWRAIIRRREGVDESTSRESEGVVLREGL</sequence>
<evidence type="ECO:0000313" key="2">
    <source>
        <dbReference type="Proteomes" id="UP000320762"/>
    </source>
</evidence>
<dbReference type="AlphaFoldDB" id="A0A550CA17"/>
<keyword evidence="2" id="KW-1185">Reference proteome</keyword>
<dbReference type="Proteomes" id="UP000320762">
    <property type="component" value="Unassembled WGS sequence"/>
</dbReference>
<comment type="caution">
    <text evidence="1">The sequence shown here is derived from an EMBL/GenBank/DDBJ whole genome shotgun (WGS) entry which is preliminary data.</text>
</comment>
<reference evidence="1 2" key="1">
    <citation type="journal article" date="2019" name="New Phytol.">
        <title>Comparative genomics reveals unique wood-decay strategies and fruiting body development in the Schizophyllaceae.</title>
        <authorList>
            <person name="Almasi E."/>
            <person name="Sahu N."/>
            <person name="Krizsan K."/>
            <person name="Balint B."/>
            <person name="Kovacs G.M."/>
            <person name="Kiss B."/>
            <person name="Cseklye J."/>
            <person name="Drula E."/>
            <person name="Henrissat B."/>
            <person name="Nagy I."/>
            <person name="Chovatia M."/>
            <person name="Adam C."/>
            <person name="LaButti K."/>
            <person name="Lipzen A."/>
            <person name="Riley R."/>
            <person name="Grigoriev I.V."/>
            <person name="Nagy L.G."/>
        </authorList>
    </citation>
    <scope>NUCLEOTIDE SEQUENCE [LARGE SCALE GENOMIC DNA]</scope>
    <source>
        <strain evidence="1 2">NL-1724</strain>
    </source>
</reference>
<protein>
    <submittedName>
        <fullName evidence="1">Uncharacterized protein</fullName>
    </submittedName>
</protein>
<accession>A0A550CA17</accession>
<gene>
    <name evidence="1" type="ORF">BD626DRAFT_501742</name>
</gene>
<dbReference type="EMBL" id="VDMD01000016">
    <property type="protein sequence ID" value="TRM61652.1"/>
    <property type="molecule type" value="Genomic_DNA"/>
</dbReference>
<evidence type="ECO:0000313" key="1">
    <source>
        <dbReference type="EMBL" id="TRM61652.1"/>
    </source>
</evidence>
<proteinExistence type="predicted"/>
<name>A0A550CA17_9AGAR</name>
<organism evidence="1 2">
    <name type="scientific">Schizophyllum amplum</name>
    <dbReference type="NCBI Taxonomy" id="97359"/>
    <lineage>
        <taxon>Eukaryota</taxon>
        <taxon>Fungi</taxon>
        <taxon>Dikarya</taxon>
        <taxon>Basidiomycota</taxon>
        <taxon>Agaricomycotina</taxon>
        <taxon>Agaricomycetes</taxon>
        <taxon>Agaricomycetidae</taxon>
        <taxon>Agaricales</taxon>
        <taxon>Schizophyllaceae</taxon>
        <taxon>Schizophyllum</taxon>
    </lineage>
</organism>